<proteinExistence type="predicted"/>
<evidence type="ECO:0000256" key="3">
    <source>
        <dbReference type="PIRSR" id="PIRSR000915-3"/>
    </source>
</evidence>
<dbReference type="Pfam" id="PF13344">
    <property type="entry name" value="Hydrolase_6"/>
    <property type="match status" value="1"/>
</dbReference>
<dbReference type="SUPFAM" id="SSF56784">
    <property type="entry name" value="HAD-like"/>
    <property type="match status" value="1"/>
</dbReference>
<keyword evidence="3" id="KW-0479">Metal-binding</keyword>
<evidence type="ECO:0000256" key="2">
    <source>
        <dbReference type="PIRSR" id="PIRSR000915-2"/>
    </source>
</evidence>
<comment type="cofactor">
    <cofactor evidence="3">
        <name>Mg(2+)</name>
        <dbReference type="ChEBI" id="CHEBI:18420"/>
    </cofactor>
    <text evidence="3">Divalent metal ions. Mg(2+) is the most effective.</text>
</comment>
<dbReference type="InterPro" id="IPR036412">
    <property type="entry name" value="HAD-like_sf"/>
</dbReference>
<organism evidence="4">
    <name type="scientific">Musca domestica</name>
    <name type="common">House fly</name>
    <dbReference type="NCBI Taxonomy" id="7370"/>
    <lineage>
        <taxon>Eukaryota</taxon>
        <taxon>Metazoa</taxon>
        <taxon>Ecdysozoa</taxon>
        <taxon>Arthropoda</taxon>
        <taxon>Hexapoda</taxon>
        <taxon>Insecta</taxon>
        <taxon>Pterygota</taxon>
        <taxon>Neoptera</taxon>
        <taxon>Endopterygota</taxon>
        <taxon>Diptera</taxon>
        <taxon>Brachycera</taxon>
        <taxon>Muscomorpha</taxon>
        <taxon>Muscoidea</taxon>
        <taxon>Muscidae</taxon>
        <taxon>Musca</taxon>
    </lineage>
</organism>
<dbReference type="PANTHER" id="PTHR19288">
    <property type="entry name" value="4-NITROPHENYLPHOSPHATASE-RELATED"/>
    <property type="match status" value="1"/>
</dbReference>
<dbReference type="InterPro" id="IPR006357">
    <property type="entry name" value="HAD-SF_hydro_IIA"/>
</dbReference>
<dbReference type="AlphaFoldDB" id="A0A1I8M0J5"/>
<dbReference type="NCBIfam" id="TIGR01460">
    <property type="entry name" value="HAD-SF-IIA"/>
    <property type="match status" value="1"/>
</dbReference>
<feature type="active site" description="Proton donor" evidence="1">
    <location>
        <position position="79"/>
    </location>
</feature>
<dbReference type="FunFam" id="3.40.50.1000:FF:000170">
    <property type="entry name" value="4-nitrophenylphosphatase"/>
    <property type="match status" value="1"/>
</dbReference>
<dbReference type="Gene3D" id="3.40.50.1000">
    <property type="entry name" value="HAD superfamily/HAD-like"/>
    <property type="match status" value="2"/>
</dbReference>
<keyword evidence="3" id="KW-0460">Magnesium</keyword>
<reference evidence="4" key="1">
    <citation type="submission" date="2020-05" db="UniProtKB">
        <authorList>
            <consortium name="EnsemblMetazoa"/>
        </authorList>
    </citation>
    <scope>IDENTIFICATION</scope>
    <source>
        <strain evidence="4">Aabys</strain>
    </source>
</reference>
<feature type="binding site" evidence="3">
    <location>
        <position position="77"/>
    </location>
    <ligand>
        <name>Mg(2+)</name>
        <dbReference type="ChEBI" id="CHEBI:18420"/>
    </ligand>
</feature>
<dbReference type="eggNOG" id="KOG2882">
    <property type="taxonomic scope" value="Eukaryota"/>
</dbReference>
<dbReference type="VEuPathDB" id="VectorBase:MDOMA2_018446"/>
<protein>
    <recommendedName>
        <fullName evidence="5">Haloacid dehalogenase-like hydrolase</fullName>
    </recommendedName>
</protein>
<dbReference type="GO" id="GO:0046872">
    <property type="term" value="F:metal ion binding"/>
    <property type="evidence" value="ECO:0007669"/>
    <property type="project" value="UniProtKB-KW"/>
</dbReference>
<sequence length="357" mass="39969">MPLGEGTLYVQFSVLIRSRSQSDLRSGSQLKVASVLMLTFVKLFHKMSRIPQPRNILSLSGEEKRKFLDSFEYVFSDIDGVVWNVANIIEGSGEGFNALRDAGKKLTFITNNSVRPEEQCLEKLKKVNIEIDANDLIHPSKSIIEYLKSIKFEGLIYAIASESIKNALKKEGFQIIDGPHVIIEESFRDLMGVVVSRDPVKAVVIDFDFNLTMTTMMRAHFYLRRPDCMLIGGASDYALPVTKDLSVLGPGGFLKVLEDASRKQMLLFGKPGKALADSLLKRYSISDPSRALMIGDMLDQDIRFGKLCGFQTLLVLSGGVKLDELLQQTDENVIPNYYANSMHDFVEFINDVKKSHA</sequence>
<accession>A0A1I8M0J5</accession>
<dbReference type="EnsemblMetazoa" id="MDOA000027-RA">
    <property type="protein sequence ID" value="MDOA000027-PA"/>
    <property type="gene ID" value="MDOA000027"/>
</dbReference>
<evidence type="ECO:0000313" key="4">
    <source>
        <dbReference type="EnsemblMetazoa" id="MDOA000027-PA"/>
    </source>
</evidence>
<dbReference type="GO" id="GO:0005737">
    <property type="term" value="C:cytoplasm"/>
    <property type="evidence" value="ECO:0007669"/>
    <property type="project" value="TreeGrafter"/>
</dbReference>
<name>A0A1I8M0J5_MUSDO</name>
<feature type="binding site" evidence="3">
    <location>
        <position position="296"/>
    </location>
    <ligand>
        <name>Mg(2+)</name>
        <dbReference type="ChEBI" id="CHEBI:18420"/>
    </ligand>
</feature>
<feature type="binding site" evidence="3">
    <location>
        <position position="79"/>
    </location>
    <ligand>
        <name>Mg(2+)</name>
        <dbReference type="ChEBI" id="CHEBI:18420"/>
    </ligand>
</feature>
<dbReference type="PIRSF" id="PIRSF000915">
    <property type="entry name" value="PGP-type_phosphatase"/>
    <property type="match status" value="1"/>
</dbReference>
<dbReference type="VEuPathDB" id="VectorBase:MDOA000027"/>
<dbReference type="GO" id="GO:0016791">
    <property type="term" value="F:phosphatase activity"/>
    <property type="evidence" value="ECO:0007669"/>
    <property type="project" value="TreeGrafter"/>
</dbReference>
<dbReference type="PANTHER" id="PTHR19288:SF4">
    <property type="entry name" value="RE04130P-RELATED"/>
    <property type="match status" value="1"/>
</dbReference>
<dbReference type="STRING" id="7370.A0A1I8M0J5"/>
<evidence type="ECO:0008006" key="5">
    <source>
        <dbReference type="Google" id="ProtNLM"/>
    </source>
</evidence>
<feature type="active site" description="Nucleophile" evidence="1">
    <location>
        <position position="77"/>
    </location>
</feature>
<evidence type="ECO:0000256" key="1">
    <source>
        <dbReference type="PIRSR" id="PIRSR000915-1"/>
    </source>
</evidence>
<dbReference type="InterPro" id="IPR023214">
    <property type="entry name" value="HAD_sf"/>
</dbReference>
<feature type="binding site" evidence="2">
    <location>
        <position position="270"/>
    </location>
    <ligand>
        <name>substrate</name>
    </ligand>
</feature>
<dbReference type="Pfam" id="PF13242">
    <property type="entry name" value="Hydrolase_like"/>
    <property type="match status" value="1"/>
</dbReference>